<dbReference type="Proteomes" id="UP000000417">
    <property type="component" value="Chromosome"/>
</dbReference>
<dbReference type="HOGENOM" id="CLU_012762_1_1_9"/>
<reference evidence="9 10" key="1">
    <citation type="journal article" date="2004" name="Nucleic Acids Res.">
        <title>Genome sequence of Symbiobacterium thermophilum, an uncultivable bacterium that depends on microbial commensalism.</title>
        <authorList>
            <person name="Ueda K."/>
            <person name="Yamashita A."/>
            <person name="Ishikawa J."/>
            <person name="Shimada M."/>
            <person name="Watsuji T."/>
            <person name="Morimura K."/>
            <person name="Ikeda H."/>
            <person name="Hattori M."/>
            <person name="Beppu T."/>
        </authorList>
    </citation>
    <scope>NUCLEOTIDE SEQUENCE [LARGE SCALE GENOMIC DNA]</scope>
    <source>
        <strain evidence="10">T / IAM 14863</strain>
    </source>
</reference>
<dbReference type="Pfam" id="PF22638">
    <property type="entry name" value="FlgK_D1"/>
    <property type="match status" value="1"/>
</dbReference>
<keyword evidence="10" id="KW-1185">Reference proteome</keyword>
<keyword evidence="9" id="KW-0966">Cell projection</keyword>
<keyword evidence="9" id="KW-0282">Flagellum</keyword>
<dbReference type="PANTHER" id="PTHR30033">
    <property type="entry name" value="FLAGELLAR HOOK-ASSOCIATED PROTEIN 1"/>
    <property type="match status" value="1"/>
</dbReference>
<dbReference type="GO" id="GO:0005198">
    <property type="term" value="F:structural molecule activity"/>
    <property type="evidence" value="ECO:0007669"/>
    <property type="project" value="InterPro"/>
</dbReference>
<evidence type="ECO:0000259" key="7">
    <source>
        <dbReference type="Pfam" id="PF06429"/>
    </source>
</evidence>
<evidence type="ECO:0000256" key="5">
    <source>
        <dbReference type="ARBA" id="ARBA00022525"/>
    </source>
</evidence>
<evidence type="ECO:0000313" key="10">
    <source>
        <dbReference type="Proteomes" id="UP000000417"/>
    </source>
</evidence>
<proteinExistence type="inferred from homology"/>
<dbReference type="Gene3D" id="2.40.128.640">
    <property type="match status" value="1"/>
</dbReference>
<dbReference type="STRING" id="292459.STH2980"/>
<dbReference type="RefSeq" id="WP_011197095.1">
    <property type="nucleotide sequence ID" value="NC_006177.1"/>
</dbReference>
<evidence type="ECO:0000256" key="3">
    <source>
        <dbReference type="ARBA" id="ARBA00009677"/>
    </source>
</evidence>
<comment type="subcellular location">
    <subcellularLocation>
        <location evidence="1">Bacterial flagellum</location>
    </subcellularLocation>
    <subcellularLocation>
        <location evidence="2">Secreted</location>
    </subcellularLocation>
</comment>
<feature type="domain" description="Flagellar basal-body/hook protein C-terminal" evidence="7">
    <location>
        <begin position="516"/>
        <end position="555"/>
    </location>
</feature>
<evidence type="ECO:0000256" key="4">
    <source>
        <dbReference type="ARBA" id="ARBA00016244"/>
    </source>
</evidence>
<dbReference type="InterPro" id="IPR010930">
    <property type="entry name" value="Flg_bb/hook_C_dom"/>
</dbReference>
<dbReference type="OrthoDB" id="9802553at2"/>
<dbReference type="SUPFAM" id="SSF64518">
    <property type="entry name" value="Phase 1 flagellin"/>
    <property type="match status" value="1"/>
</dbReference>
<dbReference type="EMBL" id="AP006840">
    <property type="protein sequence ID" value="BAD41963.1"/>
    <property type="molecule type" value="Genomic_DNA"/>
</dbReference>
<dbReference type="Pfam" id="PF06429">
    <property type="entry name" value="Flg_bbr_C"/>
    <property type="match status" value="1"/>
</dbReference>
<evidence type="ECO:0000256" key="6">
    <source>
        <dbReference type="ARBA" id="ARBA00023143"/>
    </source>
</evidence>
<dbReference type="GO" id="GO:0044780">
    <property type="term" value="P:bacterial-type flagellum assembly"/>
    <property type="evidence" value="ECO:0007669"/>
    <property type="project" value="InterPro"/>
</dbReference>
<dbReference type="eggNOG" id="COG1256">
    <property type="taxonomic scope" value="Bacteria"/>
</dbReference>
<feature type="domain" description="Flagellar hook-associated protein FlgK helical" evidence="8">
    <location>
        <begin position="85"/>
        <end position="310"/>
    </location>
</feature>
<gene>
    <name evidence="9" type="primary">flgK</name>
    <name evidence="9" type="ordered locus">STH2980</name>
</gene>
<keyword evidence="5" id="KW-0964">Secreted</keyword>
<dbReference type="GO" id="GO:0009424">
    <property type="term" value="C:bacterial-type flagellum hook"/>
    <property type="evidence" value="ECO:0007669"/>
    <property type="project" value="InterPro"/>
</dbReference>
<sequence length="558" mass="62120">MIRGISSGFYTATRALQSSQWAMHLHLENIANANDPNYTRRTLENRVDPFGRLPEVVRMRDLFIDFQYRRAQSSAGYASIRADLMARVEDIFGDPIEGGLAQAIDRFFDAFKAVSEDPADEVLRIEAIEAGRRFVQHIHEAMSQLTLIKSQINEKIQGAVTEINAHLENLRNLNSRIATMVGSSEMAADLMDQRDRVLDELARLTGARVTYLEDGTVRVMIGSVPAVDGTAINLLEVVEGENGPTVKWQGFNLPAYSGHGVLSALLEMRDGDLQHVIAEVDKLAKNVAREVNYWHRQGYDLDGHEGGDFFLIQDDVPGGVYVHPDLTPRKIAAAGDEQALQMDGTIADRIYQLSYGMWPQYAGEYTWTDPDGPAIEKTLTLGKDLSVKFVHTYLDSETGNYVTVEQRGTWYQNVDGSITITLTEEKTVDPETGEEIWVKIPPEVLHHRRYDQTLVALDGSGEDYKTSQPVVVDKSSSPTTWYRNLVGLIGSRGKAAIHDNEIAEAHIQVAQEQRSSKWGVSIDEEIALMTAEQKAFAAVARVLTVLDEMLQTLINAVS</sequence>
<protein>
    <recommendedName>
        <fullName evidence="4">Flagellar hook-associated protein 1</fullName>
    </recommendedName>
</protein>
<name>Q67K35_SYMTH</name>
<dbReference type="NCBIfam" id="TIGR02492">
    <property type="entry name" value="flgK_ends"/>
    <property type="match status" value="1"/>
</dbReference>
<evidence type="ECO:0000256" key="2">
    <source>
        <dbReference type="ARBA" id="ARBA00004613"/>
    </source>
</evidence>
<organism evidence="9 10">
    <name type="scientific">Symbiobacterium thermophilum (strain DSM 24528 / JCM 14929 / IAM 14863 / T)</name>
    <dbReference type="NCBI Taxonomy" id="292459"/>
    <lineage>
        <taxon>Bacteria</taxon>
        <taxon>Bacillati</taxon>
        <taxon>Bacillota</taxon>
        <taxon>Clostridia</taxon>
        <taxon>Eubacteriales</taxon>
        <taxon>Symbiobacteriaceae</taxon>
        <taxon>Symbiobacterium</taxon>
    </lineage>
</organism>
<comment type="similarity">
    <text evidence="3">Belongs to the flagella basal body rod proteins family.</text>
</comment>
<keyword evidence="6" id="KW-0975">Bacterial flagellum</keyword>
<dbReference type="InterPro" id="IPR053927">
    <property type="entry name" value="FlgK_helical"/>
</dbReference>
<evidence type="ECO:0000259" key="8">
    <source>
        <dbReference type="Pfam" id="PF22638"/>
    </source>
</evidence>
<evidence type="ECO:0000256" key="1">
    <source>
        <dbReference type="ARBA" id="ARBA00004365"/>
    </source>
</evidence>
<dbReference type="KEGG" id="sth:STH2980"/>
<dbReference type="AlphaFoldDB" id="Q67K35"/>
<keyword evidence="9" id="KW-0969">Cilium</keyword>
<evidence type="ECO:0000313" key="9">
    <source>
        <dbReference type="EMBL" id="BAD41963.1"/>
    </source>
</evidence>
<dbReference type="GO" id="GO:0005576">
    <property type="term" value="C:extracellular region"/>
    <property type="evidence" value="ECO:0007669"/>
    <property type="project" value="UniProtKB-SubCell"/>
</dbReference>
<dbReference type="InterPro" id="IPR002371">
    <property type="entry name" value="FlgK"/>
</dbReference>
<dbReference type="PANTHER" id="PTHR30033:SF2">
    <property type="entry name" value="FLAGELLAR HOOK PROTEIN"/>
    <property type="match status" value="1"/>
</dbReference>
<accession>Q67K35</accession>